<name>A0ABS9QJT6_9HYPH</name>
<keyword evidence="1" id="KW-0238">DNA-binding</keyword>
<dbReference type="InterPro" id="IPR038056">
    <property type="entry name" value="YjbR-like_sf"/>
</dbReference>
<protein>
    <submittedName>
        <fullName evidence="1">MmcQ/YjbR family DNA-binding protein</fullName>
    </submittedName>
</protein>
<proteinExistence type="predicted"/>
<dbReference type="RefSeq" id="WP_239369061.1">
    <property type="nucleotide sequence ID" value="NZ_JAKREW010000027.1"/>
</dbReference>
<dbReference type="InterPro" id="IPR058532">
    <property type="entry name" value="YjbR/MT2646/Rv2570-like"/>
</dbReference>
<reference evidence="1 2" key="1">
    <citation type="submission" date="2022-02" db="EMBL/GenBank/DDBJ databases">
        <title>Draft genome sequence of Mezorhizobium retamae strain IRAMC:0171 isolated from Retama raetam nodules.</title>
        <authorList>
            <person name="Bengaied R."/>
            <person name="Sbissi I."/>
            <person name="Huber K."/>
            <person name="Ghodbane F."/>
            <person name="Nouioui I."/>
            <person name="Tarhouni M."/>
            <person name="Gtari M."/>
        </authorList>
    </citation>
    <scope>NUCLEOTIDE SEQUENCE [LARGE SCALE GENOMIC DNA]</scope>
    <source>
        <strain evidence="1 2">IRAMC:0171</strain>
    </source>
</reference>
<organism evidence="1 2">
    <name type="scientific">Mesorhizobium retamae</name>
    <dbReference type="NCBI Taxonomy" id="2912854"/>
    <lineage>
        <taxon>Bacteria</taxon>
        <taxon>Pseudomonadati</taxon>
        <taxon>Pseudomonadota</taxon>
        <taxon>Alphaproteobacteria</taxon>
        <taxon>Hyphomicrobiales</taxon>
        <taxon>Phyllobacteriaceae</taxon>
        <taxon>Mesorhizobium</taxon>
    </lineage>
</organism>
<dbReference type="Proteomes" id="UP001201701">
    <property type="component" value="Unassembled WGS sequence"/>
</dbReference>
<evidence type="ECO:0000313" key="1">
    <source>
        <dbReference type="EMBL" id="MCG7507685.1"/>
    </source>
</evidence>
<comment type="caution">
    <text evidence="1">The sequence shown here is derived from an EMBL/GenBank/DDBJ whole genome shotgun (WGS) entry which is preliminary data.</text>
</comment>
<dbReference type="EMBL" id="JAKREW010000027">
    <property type="protein sequence ID" value="MCG7507685.1"/>
    <property type="molecule type" value="Genomic_DNA"/>
</dbReference>
<accession>A0ABS9QJT6</accession>
<dbReference type="SUPFAM" id="SSF142906">
    <property type="entry name" value="YjbR-like"/>
    <property type="match status" value="1"/>
</dbReference>
<gene>
    <name evidence="1" type="ORF">L4923_21850</name>
</gene>
<dbReference type="Gene3D" id="3.90.1150.30">
    <property type="match status" value="1"/>
</dbReference>
<dbReference type="Pfam" id="PF04237">
    <property type="entry name" value="YjbR"/>
    <property type="match status" value="1"/>
</dbReference>
<dbReference type="GO" id="GO:0003677">
    <property type="term" value="F:DNA binding"/>
    <property type="evidence" value="ECO:0007669"/>
    <property type="project" value="UniProtKB-KW"/>
</dbReference>
<keyword evidence="2" id="KW-1185">Reference proteome</keyword>
<sequence>MLSEDRYCQIALGFPEAVQSSHFDVTDFRVRGKIFATLRPKDSRAVIKLTPDEQRLLLETSADQFAAIPGSWGQKGWTRVWLEQADEDTVRHAMTMSWRSVAPKSLR</sequence>
<evidence type="ECO:0000313" key="2">
    <source>
        <dbReference type="Proteomes" id="UP001201701"/>
    </source>
</evidence>